<sequence>MQNTRPLRETQPNCPQCQAPRETSVGASPKELP</sequence>
<dbReference type="EMBL" id="GBXM01098939">
    <property type="protein sequence ID" value="JAH09638.1"/>
    <property type="molecule type" value="Transcribed_RNA"/>
</dbReference>
<feature type="compositionally biased region" description="Polar residues" evidence="1">
    <location>
        <begin position="1"/>
        <end position="16"/>
    </location>
</feature>
<reference evidence="2" key="2">
    <citation type="journal article" date="2015" name="Fish Shellfish Immunol.">
        <title>Early steps in the European eel (Anguilla anguilla)-Vibrio vulnificus interaction in the gills: Role of the RtxA13 toxin.</title>
        <authorList>
            <person name="Callol A."/>
            <person name="Pajuelo D."/>
            <person name="Ebbesson L."/>
            <person name="Teles M."/>
            <person name="MacKenzie S."/>
            <person name="Amaro C."/>
        </authorList>
    </citation>
    <scope>NUCLEOTIDE SEQUENCE</scope>
</reference>
<proteinExistence type="predicted"/>
<organism evidence="2">
    <name type="scientific">Anguilla anguilla</name>
    <name type="common">European freshwater eel</name>
    <name type="synonym">Muraena anguilla</name>
    <dbReference type="NCBI Taxonomy" id="7936"/>
    <lineage>
        <taxon>Eukaryota</taxon>
        <taxon>Metazoa</taxon>
        <taxon>Chordata</taxon>
        <taxon>Craniata</taxon>
        <taxon>Vertebrata</taxon>
        <taxon>Euteleostomi</taxon>
        <taxon>Actinopterygii</taxon>
        <taxon>Neopterygii</taxon>
        <taxon>Teleostei</taxon>
        <taxon>Anguilliformes</taxon>
        <taxon>Anguillidae</taxon>
        <taxon>Anguilla</taxon>
    </lineage>
</organism>
<protein>
    <submittedName>
        <fullName evidence="2">Uncharacterized protein</fullName>
    </submittedName>
</protein>
<dbReference type="AlphaFoldDB" id="A0A0E9Q0G9"/>
<name>A0A0E9Q0G9_ANGAN</name>
<evidence type="ECO:0000313" key="2">
    <source>
        <dbReference type="EMBL" id="JAH09638.1"/>
    </source>
</evidence>
<accession>A0A0E9Q0G9</accession>
<evidence type="ECO:0000256" key="1">
    <source>
        <dbReference type="SAM" id="MobiDB-lite"/>
    </source>
</evidence>
<feature type="region of interest" description="Disordered" evidence="1">
    <location>
        <begin position="1"/>
        <end position="33"/>
    </location>
</feature>
<reference evidence="2" key="1">
    <citation type="submission" date="2014-11" db="EMBL/GenBank/DDBJ databases">
        <authorList>
            <person name="Amaro Gonzalez C."/>
        </authorList>
    </citation>
    <scope>NUCLEOTIDE SEQUENCE</scope>
</reference>